<feature type="compositionally biased region" description="Basic and acidic residues" evidence="1">
    <location>
        <begin position="29"/>
        <end position="49"/>
    </location>
</feature>
<gene>
    <name evidence="2" type="ORF">AVDCRST_MAG12-3108</name>
</gene>
<feature type="non-terminal residue" evidence="2">
    <location>
        <position position="1"/>
    </location>
</feature>
<feature type="compositionally biased region" description="Low complexity" evidence="1">
    <location>
        <begin position="353"/>
        <end position="365"/>
    </location>
</feature>
<dbReference type="AlphaFoldDB" id="A0A6J4SYU3"/>
<feature type="compositionally biased region" description="Basic and acidic residues" evidence="1">
    <location>
        <begin position="223"/>
        <end position="233"/>
    </location>
</feature>
<sequence>ARQEARSLYVCSVHRAGRGRSVPGLFRAADQRRPPDLPGRRRPRLRPEPHSAVSREAAGAEGGRGRRGVSRPHPRRNHGAARHHRPGDRAGAADSEQPPGHRAAGEYSDGAGPEPALRGPVRHGARPGSGPAADQEQRAVGRAGAQRGDGRYRGGVRDLRGAPEPAAARPGRRLPAAGAGEDHARPAPHDTGDHPRPERRALPRRRADPDPVPQGPDPAVLHHGCDRVGDHVLYRRRLRAPDRGLGGRHGDNPRPGRLPRGRAGDLYSAPGAGRRLHGRADRRRPLPNRPADRGQHPGAEDPGRLDRRSPPVGPLRNPGRHGPLRGGWRDLRRPDSRHRRRHDPLPPRHPRLRALVEAAADAGGASRKRGRLAPGGRGPGKDPPQRGTGEGL</sequence>
<feature type="compositionally biased region" description="Low complexity" evidence="1">
    <location>
        <begin position="162"/>
        <end position="179"/>
    </location>
</feature>
<feature type="non-terminal residue" evidence="2">
    <location>
        <position position="392"/>
    </location>
</feature>
<feature type="compositionally biased region" description="Basic residues" evidence="1">
    <location>
        <begin position="274"/>
        <end position="286"/>
    </location>
</feature>
<feature type="compositionally biased region" description="Basic and acidic residues" evidence="1">
    <location>
        <begin position="180"/>
        <end position="209"/>
    </location>
</feature>
<feature type="compositionally biased region" description="Basic and acidic residues" evidence="1">
    <location>
        <begin position="148"/>
        <end position="161"/>
    </location>
</feature>
<evidence type="ECO:0000313" key="2">
    <source>
        <dbReference type="EMBL" id="CAA9508879.1"/>
    </source>
</evidence>
<feature type="compositionally biased region" description="Basic residues" evidence="1">
    <location>
        <begin position="335"/>
        <end position="352"/>
    </location>
</feature>
<organism evidence="2">
    <name type="scientific">uncultured Rubrobacteraceae bacterium</name>
    <dbReference type="NCBI Taxonomy" id="349277"/>
    <lineage>
        <taxon>Bacteria</taxon>
        <taxon>Bacillati</taxon>
        <taxon>Actinomycetota</taxon>
        <taxon>Rubrobacteria</taxon>
        <taxon>Rubrobacterales</taxon>
        <taxon>Rubrobacteraceae</taxon>
        <taxon>environmental samples</taxon>
    </lineage>
</organism>
<accession>A0A6J4SYU3</accession>
<dbReference type="EMBL" id="CADCVK010000436">
    <property type="protein sequence ID" value="CAA9508879.1"/>
    <property type="molecule type" value="Genomic_DNA"/>
</dbReference>
<feature type="region of interest" description="Disordered" evidence="1">
    <location>
        <begin position="15"/>
        <end position="392"/>
    </location>
</feature>
<evidence type="ECO:0000256" key="1">
    <source>
        <dbReference type="SAM" id="MobiDB-lite"/>
    </source>
</evidence>
<protein>
    <submittedName>
        <fullName evidence="2">Uncharacterized protein</fullName>
    </submittedName>
</protein>
<feature type="compositionally biased region" description="Basic residues" evidence="1">
    <location>
        <begin position="65"/>
        <end position="86"/>
    </location>
</feature>
<name>A0A6J4SYU3_9ACTN</name>
<proteinExistence type="predicted"/>
<feature type="compositionally biased region" description="Basic and acidic residues" evidence="1">
    <location>
        <begin position="290"/>
        <end position="309"/>
    </location>
</feature>
<reference evidence="2" key="1">
    <citation type="submission" date="2020-02" db="EMBL/GenBank/DDBJ databases">
        <authorList>
            <person name="Meier V. D."/>
        </authorList>
    </citation>
    <scope>NUCLEOTIDE SEQUENCE</scope>
    <source>
        <strain evidence="2">AVDCRST_MAG12</strain>
    </source>
</reference>